<evidence type="ECO:0000259" key="14">
    <source>
        <dbReference type="PROSITE" id="PS51448"/>
    </source>
</evidence>
<dbReference type="CDD" id="cd14752">
    <property type="entry name" value="GH31_N"/>
    <property type="match status" value="2"/>
</dbReference>
<dbReference type="PROSITE" id="PS00707">
    <property type="entry name" value="GLYCOSYL_HYDROL_F31_2"/>
    <property type="match status" value="1"/>
</dbReference>
<dbReference type="FunFam" id="2.60.40.1180:FF:000001">
    <property type="entry name" value="Maltase-glucoamylase, intestinal"/>
    <property type="match status" value="2"/>
</dbReference>
<dbReference type="EC" id="3.2.1.20" evidence="4"/>
<dbReference type="PANTHER" id="PTHR22762">
    <property type="entry name" value="ALPHA-GLUCOSIDASE"/>
    <property type="match status" value="1"/>
</dbReference>
<dbReference type="InterPro" id="IPR030458">
    <property type="entry name" value="Glyco_hydro_31_AS"/>
</dbReference>
<evidence type="ECO:0000256" key="10">
    <source>
        <dbReference type="ARBA" id="ARBA00023295"/>
    </source>
</evidence>
<dbReference type="FunFam" id="2.60.40.1760:FF:000001">
    <property type="entry name" value="Maltase-glucoamylase, intestinal"/>
    <property type="match status" value="2"/>
</dbReference>
<keyword evidence="13" id="KW-1133">Transmembrane helix</keyword>
<comment type="similarity">
    <text evidence="3">Belongs to the glycosyl hydrolase 31 family.</text>
</comment>
<feature type="transmembrane region" description="Helical" evidence="13">
    <location>
        <begin position="12"/>
        <end position="32"/>
    </location>
</feature>
<dbReference type="InterPro" id="IPR013780">
    <property type="entry name" value="Glyco_hydro_b"/>
</dbReference>
<dbReference type="GeneTree" id="ENSGT00940000164162"/>
<evidence type="ECO:0000256" key="3">
    <source>
        <dbReference type="ARBA" id="ARBA00007806"/>
    </source>
</evidence>
<evidence type="ECO:0000313" key="15">
    <source>
        <dbReference type="Ensembl" id="ENSACLP00000066563.1"/>
    </source>
</evidence>
<evidence type="ECO:0000256" key="2">
    <source>
        <dbReference type="ARBA" id="ARBA00004370"/>
    </source>
</evidence>
<dbReference type="Pfam" id="PF13802">
    <property type="entry name" value="Gal_mutarotas_2"/>
    <property type="match status" value="2"/>
</dbReference>
<dbReference type="InterPro" id="IPR030459">
    <property type="entry name" value="Glyco_hydro_31_CS"/>
</dbReference>
<comment type="subcellular location">
    <subcellularLocation>
        <location evidence="2">Membrane</location>
    </subcellularLocation>
</comment>
<reference evidence="15" key="3">
    <citation type="submission" date="2025-08" db="UniProtKB">
        <authorList>
            <consortium name="Ensembl"/>
        </authorList>
    </citation>
    <scope>IDENTIFICATION</scope>
</reference>
<evidence type="ECO:0000256" key="8">
    <source>
        <dbReference type="ARBA" id="ARBA00023157"/>
    </source>
</evidence>
<dbReference type="Pfam" id="PF21365">
    <property type="entry name" value="Glyco_hydro_31_3rd"/>
    <property type="match status" value="2"/>
</dbReference>
<dbReference type="GO" id="GO:0016020">
    <property type="term" value="C:membrane"/>
    <property type="evidence" value="ECO:0007669"/>
    <property type="project" value="UniProtKB-SubCell"/>
</dbReference>
<dbReference type="Pfam" id="PF01055">
    <property type="entry name" value="Glyco_hydro_31_2nd"/>
    <property type="match status" value="2"/>
</dbReference>
<evidence type="ECO:0000256" key="7">
    <source>
        <dbReference type="ARBA" id="ARBA00023136"/>
    </source>
</evidence>
<dbReference type="InterPro" id="IPR025887">
    <property type="entry name" value="Glyco_hydro_31_N_dom"/>
</dbReference>
<evidence type="ECO:0000256" key="5">
    <source>
        <dbReference type="ARBA" id="ARBA00022729"/>
    </source>
</evidence>
<dbReference type="GO" id="GO:0004558">
    <property type="term" value="F:alpha-1,4-glucosidase activity"/>
    <property type="evidence" value="ECO:0007669"/>
    <property type="project" value="TreeGrafter"/>
</dbReference>
<dbReference type="InterPro" id="IPR000519">
    <property type="entry name" value="P_trefoil_dom"/>
</dbReference>
<dbReference type="SMART" id="SM00018">
    <property type="entry name" value="PD"/>
    <property type="match status" value="2"/>
</dbReference>
<keyword evidence="6" id="KW-0378">Hydrolase</keyword>
<sequence length="1656" mass="189964">MAKKRFSKLEVMLMVMFTIMSVISIAFIVLFATGQSGEICQERGCCWSPRDESNVPWCFFPTNYGYTVESQETPNSYAIKAKLTRMESPPLFGQHIKELAIDAEMQTKNRLRFKIYDPNNKRFEVPHEHILSLNPTPSSPINNTLQITQKPFGLTVRREENQNVVFDTRMAPIVFEDQYIQLSAKLPSHNIYGLGEHVHRQYRHDTNWRTWPIFTRDAFPNGGTHNLYGHYPFFLCLEDNSGKSFGVFLLNSNAMDVTLQPAPAVTYRTIGGVLDFYIFFGDTPEQVVHEFLELIGKPVIPAYWSLGFQLSRWNYGNLSIVKETVERNRAVDLPYDIQYTDIDYMEDKKDFTYDKVKFAELPQFAEFLHEKGQKYILILDPAIATSKRVGDALYESYDRGTAKNAWVTESDGVTPLIGEVWPGEAVFPDYTSQACIDWWVDEYERFYREVKHDALWIDMNEVSNFKQGSAKGCASNNLNYPPFIPNILDNLMYSKTLCMDAKQSWGNHYDVHSLYGYSMVLASEKALQRVFGANRTLLLTRSSFPGVGKYSGHWLGDNGANWNDIKWAIPGMLEFGLFGIPYIGADICGFFDDSTEELCRRWMQVGAFYPFSRNHNAEGYKPQDPAVYGADSALVRSSKHYLNIRYTLLPYLYTLFYKAHTAGETVVRPVLHEFYSDSATWTVDRQFLWGKYLLITPVLDPGVDKVSAYLPDARWYDYETVRIFFPHWKYRKRHVEMYLPAEKLGLHIRGGAILPTQKPNVTTTYSRRNPMGLIIALDDHDSAAGELFWDDGDSRAVMLSTSRCVIKMTQSHRQADLGFVLNGFCNPLLRINCHPEDNADQAKCEARGCIWDPIAIEGAPNCIYPENYGYNVTSLRESNEGMTIDIIRNTKYRSSGRPQSRDIDTLRVDIKYHSSDMLQFKIYDPNDDRYEVPVELSVPTTPETEESNRLYRVAIVKYPFGIQIIRNSTGTIIWDSSVPGFTFSDMFIQVTTRLPSHYVYGFGETEHKTFKHDLNYHTWGMFSKDQPPGYKMNCYGVHPFYMGLENTADAHGVLLLNSNAMDVTLLPSPALTYRTLGGILDFYVFMGPTPEMVVQEYTQLIGRPVLPAYWSLGFQLCRYGYANDKEIETLYTEMKTAGIPYDVQYADIDYMERQLNFVLDKDFQGLPALVDSMRDEGMRFIFILDPAISGNETQPYPAFERGIAADVFIKWPQTISDGIVWGKVWPDYPNVTVDESLDWDTQVELYRSYTAFPDFFRNQTADWWHTEIKDFYENTMKFDGIWIDMNEPASFVHGTVGGKCLGDPVLENPPYMPPLESKHLGLNHKTLCMNSEQILSDGRRVRHYDVHSLYGWSHSKPTYDALLDVTGKRGIVVTRSTYPSSGKWVGHWLGDNNSGWDQLYKSIIGMMEFSLFGISYTGADICGFFNPAEYEMCLRWSQLGAFYPYSRNHNGKGNPRQDPVSWDAAFATATRDVLNIRYTLLPYLYTLMFEAHTKGSTVIRPLLHEFVDDKTTWEIYRQFLWGPALLISPALDPGVTTVRGYIPKDRWYDFHTAKAVGVHSTMVDMPTPLNHINLHVRGGYILPWQKPENTTYYSRKNPLGLIVALSDAGTAKGSFFWDDGEGIGKQKVTFEHVQPPKQQILYVFMESLFLNSKMTH</sequence>
<keyword evidence="9" id="KW-0325">Glycoprotein</keyword>
<keyword evidence="5" id="KW-0732">Signal</keyword>
<proteinExistence type="inferred from homology"/>
<reference evidence="15" key="4">
    <citation type="submission" date="2025-09" db="UniProtKB">
        <authorList>
            <consortium name="Ensembl"/>
        </authorList>
    </citation>
    <scope>IDENTIFICATION</scope>
</reference>
<evidence type="ECO:0000256" key="12">
    <source>
        <dbReference type="PROSITE-ProRule" id="PRU00779"/>
    </source>
</evidence>
<dbReference type="InterPro" id="IPR017853">
    <property type="entry name" value="GH"/>
</dbReference>
<dbReference type="Gene3D" id="2.60.40.1180">
    <property type="entry name" value="Golgi alpha-mannosidase II"/>
    <property type="match status" value="4"/>
</dbReference>
<evidence type="ECO:0000256" key="1">
    <source>
        <dbReference type="ARBA" id="ARBA00001657"/>
    </source>
</evidence>
<dbReference type="SUPFAM" id="SSF51011">
    <property type="entry name" value="Glycosyl hydrolase domain"/>
    <property type="match status" value="2"/>
</dbReference>
<name>A0AAX7U9U4_ASTCA</name>
<protein>
    <recommendedName>
        <fullName evidence="4">alpha-glucosidase</fullName>
        <ecNumber evidence="4">3.2.1.20</ecNumber>
    </recommendedName>
    <alternativeName>
        <fullName evidence="11">Maltase</fullName>
    </alternativeName>
</protein>
<reference evidence="15 16" key="1">
    <citation type="submission" date="2018-05" db="EMBL/GenBank/DDBJ databases">
        <authorList>
            <person name="Datahose"/>
        </authorList>
    </citation>
    <scope>NUCLEOTIDE SEQUENCE</scope>
</reference>
<accession>A0AAX7U9U4</accession>
<dbReference type="GO" id="GO:0005975">
    <property type="term" value="P:carbohydrate metabolic process"/>
    <property type="evidence" value="ECO:0007669"/>
    <property type="project" value="InterPro"/>
</dbReference>
<evidence type="ECO:0000256" key="9">
    <source>
        <dbReference type="ARBA" id="ARBA00023180"/>
    </source>
</evidence>
<dbReference type="Proteomes" id="UP000265100">
    <property type="component" value="Chromosome 14"/>
</dbReference>
<dbReference type="Pfam" id="PF00088">
    <property type="entry name" value="Trefoil"/>
    <property type="match status" value="2"/>
</dbReference>
<comment type="catalytic activity">
    <reaction evidence="1">
        <text>Hydrolysis of terminal, non-reducing (1-&gt;4)-linked alpha-D-glucose residues with release of alpha-D-glucose.</text>
        <dbReference type="EC" id="3.2.1.20"/>
    </reaction>
</comment>
<keyword evidence="16" id="KW-1185">Reference proteome</keyword>
<dbReference type="PROSITE" id="PS00129">
    <property type="entry name" value="GLYCOSYL_HYDROL_F31_1"/>
    <property type="match status" value="1"/>
</dbReference>
<feature type="domain" description="P-type" evidence="14">
    <location>
        <begin position="18"/>
        <end position="62"/>
    </location>
</feature>
<reference evidence="16" key="2">
    <citation type="submission" date="2023-03" db="EMBL/GenBank/DDBJ databases">
        <authorList>
            <consortium name="Wellcome Sanger Institute Data Sharing"/>
        </authorList>
    </citation>
    <scope>NUCLEOTIDE SEQUENCE [LARGE SCALE GENOMIC DNA]</scope>
</reference>
<dbReference type="Ensembl" id="ENSACLT00000064977.1">
    <property type="protein sequence ID" value="ENSACLP00000066563.1"/>
    <property type="gene ID" value="ENSACLG00000004483.2"/>
</dbReference>
<dbReference type="InterPro" id="IPR044913">
    <property type="entry name" value="P_trefoil_dom_sf"/>
</dbReference>
<dbReference type="CDD" id="cd00111">
    <property type="entry name" value="Trefoil"/>
    <property type="match status" value="2"/>
</dbReference>
<dbReference type="Gene3D" id="4.10.110.10">
    <property type="entry name" value="Spasmolytic Protein, domain 1"/>
    <property type="match status" value="2"/>
</dbReference>
<keyword evidence="7 13" id="KW-0472">Membrane</keyword>
<dbReference type="CDD" id="cd06602">
    <property type="entry name" value="GH31_MGAM_SI_GAA"/>
    <property type="match status" value="2"/>
</dbReference>
<dbReference type="Gene3D" id="3.20.20.80">
    <property type="entry name" value="Glycosidases"/>
    <property type="match status" value="2"/>
</dbReference>
<evidence type="ECO:0000256" key="6">
    <source>
        <dbReference type="ARBA" id="ARBA00022801"/>
    </source>
</evidence>
<dbReference type="SUPFAM" id="SSF74650">
    <property type="entry name" value="Galactose mutarotase-like"/>
    <property type="match status" value="2"/>
</dbReference>
<keyword evidence="8" id="KW-1015">Disulfide bond</keyword>
<dbReference type="InterPro" id="IPR011013">
    <property type="entry name" value="Gal_mutarotase_sf_dom"/>
</dbReference>
<dbReference type="InterPro" id="IPR048395">
    <property type="entry name" value="Glyco_hydro_31_C"/>
</dbReference>
<dbReference type="GO" id="GO:0030246">
    <property type="term" value="F:carbohydrate binding"/>
    <property type="evidence" value="ECO:0007669"/>
    <property type="project" value="InterPro"/>
</dbReference>
<evidence type="ECO:0000313" key="16">
    <source>
        <dbReference type="Proteomes" id="UP000265100"/>
    </source>
</evidence>
<keyword evidence="10" id="KW-0326">Glycosidase</keyword>
<organism evidence="15 16">
    <name type="scientific">Astatotilapia calliptera</name>
    <name type="common">Eastern happy</name>
    <name type="synonym">Chromis callipterus</name>
    <dbReference type="NCBI Taxonomy" id="8154"/>
    <lineage>
        <taxon>Eukaryota</taxon>
        <taxon>Metazoa</taxon>
        <taxon>Chordata</taxon>
        <taxon>Craniata</taxon>
        <taxon>Vertebrata</taxon>
        <taxon>Euteleostomi</taxon>
        <taxon>Actinopterygii</taxon>
        <taxon>Neopterygii</taxon>
        <taxon>Teleostei</taxon>
        <taxon>Neoteleostei</taxon>
        <taxon>Acanthomorphata</taxon>
        <taxon>Ovalentaria</taxon>
        <taxon>Cichlomorphae</taxon>
        <taxon>Cichliformes</taxon>
        <taxon>Cichlidae</taxon>
        <taxon>African cichlids</taxon>
        <taxon>Pseudocrenilabrinae</taxon>
        <taxon>Haplochromini</taxon>
        <taxon>Astatotilapia</taxon>
    </lineage>
</organism>
<comment type="caution">
    <text evidence="12">Lacks conserved residue(s) required for the propagation of feature annotation.</text>
</comment>
<dbReference type="PANTHER" id="PTHR22762:SF133">
    <property type="entry name" value="P-TYPE DOMAIN-CONTAINING PROTEIN"/>
    <property type="match status" value="1"/>
</dbReference>
<dbReference type="SUPFAM" id="SSF51445">
    <property type="entry name" value="(Trans)glycosidases"/>
    <property type="match status" value="2"/>
</dbReference>
<evidence type="ECO:0000256" key="13">
    <source>
        <dbReference type="SAM" id="Phobius"/>
    </source>
</evidence>
<dbReference type="InterPro" id="IPR000322">
    <property type="entry name" value="Glyco_hydro_31_TIM"/>
</dbReference>
<dbReference type="FunFam" id="3.20.20.80:FF:000016">
    <property type="entry name" value="Maltase-glucoamylase, intestinal"/>
    <property type="match status" value="2"/>
</dbReference>
<evidence type="ECO:0000256" key="11">
    <source>
        <dbReference type="ARBA" id="ARBA00041343"/>
    </source>
</evidence>
<evidence type="ECO:0000256" key="4">
    <source>
        <dbReference type="ARBA" id="ARBA00012741"/>
    </source>
</evidence>
<feature type="domain" description="P-type" evidence="14">
    <location>
        <begin position="819"/>
        <end position="866"/>
    </location>
</feature>
<keyword evidence="13" id="KW-0812">Transmembrane</keyword>
<dbReference type="PROSITE" id="PS51448">
    <property type="entry name" value="P_TREFOIL_2"/>
    <property type="match status" value="2"/>
</dbReference>
<dbReference type="Gene3D" id="2.60.40.1760">
    <property type="entry name" value="glycosyl hydrolase (family 31)"/>
    <property type="match status" value="2"/>
</dbReference>